<evidence type="ECO:0000256" key="3">
    <source>
        <dbReference type="ARBA" id="ARBA00020071"/>
    </source>
</evidence>
<feature type="chain" id="PRO_5030560326" description="Chitooligosaccharide deacetylase" evidence="7">
    <location>
        <begin position="21"/>
        <end position="275"/>
    </location>
</feature>
<feature type="domain" description="NodB homology" evidence="8">
    <location>
        <begin position="65"/>
        <end position="253"/>
    </location>
</feature>
<dbReference type="RefSeq" id="WP_164461873.1">
    <property type="nucleotide sequence ID" value="NZ_JACIJB010000001.1"/>
</dbReference>
<evidence type="ECO:0000256" key="7">
    <source>
        <dbReference type="SAM" id="SignalP"/>
    </source>
</evidence>
<keyword evidence="10" id="KW-1185">Reference proteome</keyword>
<evidence type="ECO:0000256" key="1">
    <source>
        <dbReference type="ARBA" id="ARBA00003236"/>
    </source>
</evidence>
<dbReference type="SUPFAM" id="SSF88713">
    <property type="entry name" value="Glycoside hydrolase/deacetylase"/>
    <property type="match status" value="1"/>
</dbReference>
<name>A0A7W9E5X0_9CAUL</name>
<dbReference type="PROSITE" id="PS51677">
    <property type="entry name" value="NODB"/>
    <property type="match status" value="1"/>
</dbReference>
<keyword evidence="4" id="KW-0479">Metal-binding</keyword>
<comment type="caution">
    <text evidence="9">The sequence shown here is derived from an EMBL/GenBank/DDBJ whole genome shotgun (WGS) entry which is preliminary data.</text>
</comment>
<evidence type="ECO:0000256" key="2">
    <source>
        <dbReference type="ARBA" id="ARBA00010973"/>
    </source>
</evidence>
<dbReference type="GO" id="GO:0016810">
    <property type="term" value="F:hydrolase activity, acting on carbon-nitrogen (but not peptide) bonds"/>
    <property type="evidence" value="ECO:0007669"/>
    <property type="project" value="InterPro"/>
</dbReference>
<sequence>MRPILILMAVLLALWLPSSDGVPSAGAETGPASSPPAGPEGVVVLPASPGRYGNLQHMRTPLPPRSIALTFDDGPDPTYLPRVLDILDARDIKATFFFVGIYAERRPDLVREVTLRGHNVASHSWSHPTRLRYWSPAAAHREIRRGFAALDQALADSPPDQRARLEPMFRFPGLNESPALAGWLEDRGILVVSAEGGTDDWRGLSADAILRRTVSVMEASGGGVLILHETRPRMIEALPALLDTLTARGFTFVQITAGPEGRRRATDGPDPLFGP</sequence>
<dbReference type="PANTHER" id="PTHR10587">
    <property type="entry name" value="GLYCOSYL TRANSFERASE-RELATED"/>
    <property type="match status" value="1"/>
</dbReference>
<dbReference type="InterPro" id="IPR011330">
    <property type="entry name" value="Glyco_hydro/deAcase_b/a-brl"/>
</dbReference>
<evidence type="ECO:0000256" key="6">
    <source>
        <dbReference type="ARBA" id="ARBA00032976"/>
    </source>
</evidence>
<keyword evidence="7" id="KW-0732">Signal</keyword>
<gene>
    <name evidence="9" type="ORF">FHS65_000515</name>
</gene>
<accession>A0A7W9E5X0</accession>
<organism evidence="9 10">
    <name type="scientific">Brevundimonas halotolerans</name>
    <dbReference type="NCBI Taxonomy" id="69670"/>
    <lineage>
        <taxon>Bacteria</taxon>
        <taxon>Pseudomonadati</taxon>
        <taxon>Pseudomonadota</taxon>
        <taxon>Alphaproteobacteria</taxon>
        <taxon>Caulobacterales</taxon>
        <taxon>Caulobacteraceae</taxon>
        <taxon>Brevundimonas</taxon>
    </lineage>
</organism>
<dbReference type="Gene3D" id="3.20.20.370">
    <property type="entry name" value="Glycoside hydrolase/deacetylase"/>
    <property type="match status" value="1"/>
</dbReference>
<keyword evidence="5" id="KW-0378">Hydrolase</keyword>
<dbReference type="EMBL" id="JACIJB010000001">
    <property type="protein sequence ID" value="MBB5659797.1"/>
    <property type="molecule type" value="Genomic_DNA"/>
</dbReference>
<evidence type="ECO:0000256" key="4">
    <source>
        <dbReference type="ARBA" id="ARBA00022723"/>
    </source>
</evidence>
<evidence type="ECO:0000259" key="8">
    <source>
        <dbReference type="PROSITE" id="PS51677"/>
    </source>
</evidence>
<evidence type="ECO:0000313" key="9">
    <source>
        <dbReference type="EMBL" id="MBB5659797.1"/>
    </source>
</evidence>
<dbReference type="InterPro" id="IPR002509">
    <property type="entry name" value="NODB_dom"/>
</dbReference>
<feature type="signal peptide" evidence="7">
    <location>
        <begin position="1"/>
        <end position="20"/>
    </location>
</feature>
<evidence type="ECO:0000256" key="5">
    <source>
        <dbReference type="ARBA" id="ARBA00022801"/>
    </source>
</evidence>
<comment type="similarity">
    <text evidence="2">Belongs to the polysaccharide deacetylase family.</text>
</comment>
<proteinExistence type="inferred from homology"/>
<dbReference type="GO" id="GO:0016020">
    <property type="term" value="C:membrane"/>
    <property type="evidence" value="ECO:0007669"/>
    <property type="project" value="TreeGrafter"/>
</dbReference>
<dbReference type="InterPro" id="IPR050248">
    <property type="entry name" value="Polysacc_deacetylase_ArnD"/>
</dbReference>
<dbReference type="GO" id="GO:0005975">
    <property type="term" value="P:carbohydrate metabolic process"/>
    <property type="evidence" value="ECO:0007669"/>
    <property type="project" value="InterPro"/>
</dbReference>
<dbReference type="Proteomes" id="UP000548978">
    <property type="component" value="Unassembled WGS sequence"/>
</dbReference>
<evidence type="ECO:0000313" key="10">
    <source>
        <dbReference type="Proteomes" id="UP000548978"/>
    </source>
</evidence>
<dbReference type="Pfam" id="PF01522">
    <property type="entry name" value="Polysacc_deac_1"/>
    <property type="match status" value="1"/>
</dbReference>
<dbReference type="AlphaFoldDB" id="A0A7W9E5X0"/>
<reference evidence="9 10" key="1">
    <citation type="submission" date="2020-08" db="EMBL/GenBank/DDBJ databases">
        <title>Genomic Encyclopedia of Type Strains, Phase IV (KMG-IV): sequencing the most valuable type-strain genomes for metagenomic binning, comparative biology and taxonomic classification.</title>
        <authorList>
            <person name="Goeker M."/>
        </authorList>
    </citation>
    <scope>NUCLEOTIDE SEQUENCE [LARGE SCALE GENOMIC DNA]</scope>
    <source>
        <strain evidence="9 10">DSM 24448</strain>
    </source>
</reference>
<dbReference type="GO" id="GO:0046872">
    <property type="term" value="F:metal ion binding"/>
    <property type="evidence" value="ECO:0007669"/>
    <property type="project" value="UniProtKB-KW"/>
</dbReference>
<dbReference type="CDD" id="cd10917">
    <property type="entry name" value="CE4_NodB_like_6s_7s"/>
    <property type="match status" value="1"/>
</dbReference>
<protein>
    <recommendedName>
        <fullName evidence="3">Chitooligosaccharide deacetylase</fullName>
    </recommendedName>
    <alternativeName>
        <fullName evidence="6">Nodulation protein B</fullName>
    </alternativeName>
</protein>
<dbReference type="PANTHER" id="PTHR10587:SF133">
    <property type="entry name" value="CHITIN DEACETYLASE 1-RELATED"/>
    <property type="match status" value="1"/>
</dbReference>
<comment type="function">
    <text evidence="1">Is involved in generating a small heat-stable compound (Nod), an acylated oligomer of N-acetylglucosamine, that stimulates mitosis in various plant protoplasts.</text>
</comment>